<organism evidence="1 2">
    <name type="scientific">Halteria grandinella</name>
    <dbReference type="NCBI Taxonomy" id="5974"/>
    <lineage>
        <taxon>Eukaryota</taxon>
        <taxon>Sar</taxon>
        <taxon>Alveolata</taxon>
        <taxon>Ciliophora</taxon>
        <taxon>Intramacronucleata</taxon>
        <taxon>Spirotrichea</taxon>
        <taxon>Stichotrichia</taxon>
        <taxon>Sporadotrichida</taxon>
        <taxon>Halteriidae</taxon>
        <taxon>Halteria</taxon>
    </lineage>
</organism>
<evidence type="ECO:0000313" key="1">
    <source>
        <dbReference type="EMBL" id="TNV86254.1"/>
    </source>
</evidence>
<dbReference type="AlphaFoldDB" id="A0A8J8T8I6"/>
<dbReference type="EMBL" id="RRYP01001203">
    <property type="protein sequence ID" value="TNV86254.1"/>
    <property type="molecule type" value="Genomic_DNA"/>
</dbReference>
<evidence type="ECO:0000313" key="2">
    <source>
        <dbReference type="Proteomes" id="UP000785679"/>
    </source>
</evidence>
<proteinExistence type="predicted"/>
<reference evidence="1" key="1">
    <citation type="submission" date="2019-06" db="EMBL/GenBank/DDBJ databases">
        <authorList>
            <person name="Zheng W."/>
        </authorList>
    </citation>
    <scope>NUCLEOTIDE SEQUENCE</scope>
    <source>
        <strain evidence="1">QDHG01</strain>
    </source>
</reference>
<keyword evidence="2" id="KW-1185">Reference proteome</keyword>
<accession>A0A8J8T8I6</accession>
<sequence length="73" mass="8484">MEILYKKSWKRTLIAKNTINVFSFASSSNDTMLCSPKELKSLMITVHTCRVLNWNQSRSRRIFLQVSIGISNF</sequence>
<protein>
    <submittedName>
        <fullName evidence="1">Uncharacterized protein</fullName>
    </submittedName>
</protein>
<dbReference type="Proteomes" id="UP000785679">
    <property type="component" value="Unassembled WGS sequence"/>
</dbReference>
<comment type="caution">
    <text evidence="1">The sequence shown here is derived from an EMBL/GenBank/DDBJ whole genome shotgun (WGS) entry which is preliminary data.</text>
</comment>
<gene>
    <name evidence="1" type="ORF">FGO68_gene15284</name>
</gene>
<name>A0A8J8T8I6_HALGN</name>